<dbReference type="InterPro" id="IPR027417">
    <property type="entry name" value="P-loop_NTPase"/>
</dbReference>
<proteinExistence type="predicted"/>
<protein>
    <submittedName>
        <fullName evidence="3">Putative secretion ATPase, PEP-CTERM locus subfamily</fullName>
    </submittedName>
</protein>
<dbReference type="Gene3D" id="1.25.40.10">
    <property type="entry name" value="Tetratricopeptide repeat domain"/>
    <property type="match status" value="1"/>
</dbReference>
<dbReference type="PANTHER" id="PTHR35894">
    <property type="entry name" value="GENERAL SECRETION PATHWAY PROTEIN A-RELATED"/>
    <property type="match status" value="1"/>
</dbReference>
<evidence type="ECO:0000256" key="1">
    <source>
        <dbReference type="SAM" id="MobiDB-lite"/>
    </source>
</evidence>
<dbReference type="RefSeq" id="WP_055662335.1">
    <property type="nucleotide sequence ID" value="NZ_CYPR01000039.1"/>
</dbReference>
<gene>
    <name evidence="3" type="ORF">JSE7799_00669</name>
</gene>
<dbReference type="InterPro" id="IPR011990">
    <property type="entry name" value="TPR-like_helical_dom_sf"/>
</dbReference>
<dbReference type="InterPro" id="IPR052026">
    <property type="entry name" value="ExeA_AAA_ATPase_DNA-bind"/>
</dbReference>
<dbReference type="SUPFAM" id="SSF52540">
    <property type="entry name" value="P-loop containing nucleoside triphosphate hydrolases"/>
    <property type="match status" value="1"/>
</dbReference>
<reference evidence="3 4" key="1">
    <citation type="submission" date="2015-09" db="EMBL/GenBank/DDBJ databases">
        <authorList>
            <person name="Jackson K.R."/>
            <person name="Lunt B.L."/>
            <person name="Fisher J.N.B."/>
            <person name="Gardner A.V."/>
            <person name="Bailey M.E."/>
            <person name="Deus L.M."/>
            <person name="Earl A.S."/>
            <person name="Gibby P.D."/>
            <person name="Hartmann K.A."/>
            <person name="Liu J.E."/>
            <person name="Manci A.M."/>
            <person name="Nielsen D.A."/>
            <person name="Solomon M.B."/>
            <person name="Breakwell D.P."/>
            <person name="Burnett S.H."/>
            <person name="Grose J.H."/>
        </authorList>
    </citation>
    <scope>NUCLEOTIDE SEQUENCE [LARGE SCALE GENOMIC DNA]</scope>
    <source>
        <strain evidence="3 4">CECT 7799</strain>
    </source>
</reference>
<organism evidence="3 4">
    <name type="scientific">Jannaschia seosinensis</name>
    <dbReference type="NCBI Taxonomy" id="313367"/>
    <lineage>
        <taxon>Bacteria</taxon>
        <taxon>Pseudomonadati</taxon>
        <taxon>Pseudomonadota</taxon>
        <taxon>Alphaproteobacteria</taxon>
        <taxon>Rhodobacterales</taxon>
        <taxon>Roseobacteraceae</taxon>
        <taxon>Jannaschia</taxon>
    </lineage>
</organism>
<dbReference type="Gene3D" id="3.40.50.300">
    <property type="entry name" value="P-loop containing nucleotide triphosphate hydrolases"/>
    <property type="match status" value="1"/>
</dbReference>
<feature type="region of interest" description="Disordered" evidence="1">
    <location>
        <begin position="324"/>
        <end position="343"/>
    </location>
</feature>
<dbReference type="Proteomes" id="UP000049455">
    <property type="component" value="Unassembled WGS sequence"/>
</dbReference>
<dbReference type="GO" id="GO:0016887">
    <property type="term" value="F:ATP hydrolysis activity"/>
    <property type="evidence" value="ECO:0007669"/>
    <property type="project" value="InterPro"/>
</dbReference>
<name>A0A0M7B567_9RHOB</name>
<keyword evidence="4" id="KW-1185">Reference proteome</keyword>
<dbReference type="SUPFAM" id="SSF81901">
    <property type="entry name" value="HCP-like"/>
    <property type="match status" value="1"/>
</dbReference>
<accession>A0A0M7B567</accession>
<dbReference type="SMART" id="SM00671">
    <property type="entry name" value="SEL1"/>
    <property type="match status" value="1"/>
</dbReference>
<evidence type="ECO:0000259" key="2">
    <source>
        <dbReference type="Pfam" id="PF13401"/>
    </source>
</evidence>
<feature type="region of interest" description="Disordered" evidence="1">
    <location>
        <begin position="271"/>
        <end position="308"/>
    </location>
</feature>
<dbReference type="InterPro" id="IPR049945">
    <property type="entry name" value="AAA_22"/>
</dbReference>
<dbReference type="STRING" id="313367.JSE7799_00669"/>
<sequence>MYLDHFGLREFPFRITPDSAFLFWTADHHRAFDLLTRVADGEEAGAVTLGEPGTGKTTLLRHFVATRSGDVHVGMISNYSSGLGGLAHWVHRAFGLHPEGADKSLHAELEAFLATRHREGVRCLLIVDEAQNVSDGDIAALVKLSQRPDASLRLVLSGQPQLARNPYATRILEESGGSAFVQIGPMSPEDVAGYVRHRMATAGCPDPIFDDDAMADIARLSGGVPGLVNILCELLLVLAFEAGARKIDAALVTHALQEARQTGMLDHLLAPPARTVSKPATKPVREPSPAGATPADAAADQAPPPAQDFDLRDEAEVEVRAMPGSATLQDAAPDRGAPPIEAGEPRKRKVGLVYVAAGTAAAAVLVAVFSMGLVTSPETVVGLQPGTNTGAEAPAALVATPVAIGGALPPPASVRGSEATLLHDQALAVGAEDARIAAIGFARAALRGNARAAYYLGQHFEVGDGVPRNAALAAAWYASAAQTQRSARRALQNLTETPATAGGVSAAPPRPLMGIAGPDEGAEFVWAAPDNAAMRYLVELAEAPDASPQQFGPFDLSAALIDPVMPARIWRVVSLTPDGARSGVSGWHPIATEEAAAAPATAEVQQP</sequence>
<dbReference type="PANTHER" id="PTHR35894:SF1">
    <property type="entry name" value="PHOSPHORIBULOKINASE _ URIDINE KINASE FAMILY"/>
    <property type="match status" value="1"/>
</dbReference>
<feature type="domain" description="ORC1/DEAH AAA+ ATPase" evidence="2">
    <location>
        <begin position="49"/>
        <end position="163"/>
    </location>
</feature>
<dbReference type="Pfam" id="PF13401">
    <property type="entry name" value="AAA_22"/>
    <property type="match status" value="1"/>
</dbReference>
<evidence type="ECO:0000313" key="4">
    <source>
        <dbReference type="Proteomes" id="UP000049455"/>
    </source>
</evidence>
<feature type="compositionally biased region" description="Low complexity" evidence="1">
    <location>
        <begin position="287"/>
        <end position="301"/>
    </location>
</feature>
<dbReference type="InterPro" id="IPR006597">
    <property type="entry name" value="Sel1-like"/>
</dbReference>
<evidence type="ECO:0000313" key="3">
    <source>
        <dbReference type="EMBL" id="CUH24462.1"/>
    </source>
</evidence>
<dbReference type="AlphaFoldDB" id="A0A0M7B567"/>
<dbReference type="EMBL" id="CYPR01000039">
    <property type="protein sequence ID" value="CUH24462.1"/>
    <property type="molecule type" value="Genomic_DNA"/>
</dbReference>